<organism evidence="2 3">
    <name type="scientific">Brevundimonas phage vB_BpoS-Kabachok</name>
    <dbReference type="NCBI Taxonomy" id="2948600"/>
    <lineage>
        <taxon>Viruses</taxon>
        <taxon>Duplodnaviria</taxon>
        <taxon>Heunggongvirae</taxon>
        <taxon>Uroviricota</taxon>
        <taxon>Caudoviricetes</taxon>
        <taxon>Jeanschmidtviridae</taxon>
        <taxon>Marchewkavirus</taxon>
        <taxon>Marchewkavirus kabachok</taxon>
    </lineage>
</organism>
<accession>A0A9E7MR60</accession>
<reference evidence="2" key="1">
    <citation type="submission" date="2022-05" db="EMBL/GenBank/DDBJ databases">
        <authorList>
            <person name="Friedrich I."/>
            <person name="Poehlein A."/>
            <person name="Schneider D."/>
            <person name="Hertel R."/>
            <person name="Daniel R."/>
        </authorList>
    </citation>
    <scope>NUCLEOTIDE SEQUENCE</scope>
</reference>
<sequence>MFKNASPLTRTATFGQRKPAMEAAAPAPAHVRAEWTGEQARPQGAAARIAALLA</sequence>
<proteinExistence type="predicted"/>
<name>A0A9E7MR60_9CAUD</name>
<gene>
    <name evidence="2" type="ORF">KABACHOK_05190</name>
</gene>
<evidence type="ECO:0000313" key="3">
    <source>
        <dbReference type="Proteomes" id="UP001056685"/>
    </source>
</evidence>
<dbReference type="Proteomes" id="UP001056685">
    <property type="component" value="Segment"/>
</dbReference>
<evidence type="ECO:0000256" key="1">
    <source>
        <dbReference type="SAM" id="MobiDB-lite"/>
    </source>
</evidence>
<keyword evidence="3" id="KW-1185">Reference proteome</keyword>
<evidence type="ECO:0000313" key="2">
    <source>
        <dbReference type="EMBL" id="USN14332.1"/>
    </source>
</evidence>
<dbReference type="EMBL" id="ON529852">
    <property type="protein sequence ID" value="USN14332.1"/>
    <property type="molecule type" value="Genomic_DNA"/>
</dbReference>
<feature type="region of interest" description="Disordered" evidence="1">
    <location>
        <begin position="1"/>
        <end position="23"/>
    </location>
</feature>
<feature type="compositionally biased region" description="Polar residues" evidence="1">
    <location>
        <begin position="1"/>
        <end position="14"/>
    </location>
</feature>
<protein>
    <submittedName>
        <fullName evidence="2">Uncharacterized protein</fullName>
    </submittedName>
</protein>